<dbReference type="EMBL" id="JTDY01001767">
    <property type="protein sequence ID" value="KOB72945.1"/>
    <property type="molecule type" value="Genomic_DNA"/>
</dbReference>
<evidence type="ECO:0000256" key="1">
    <source>
        <dbReference type="ARBA" id="ARBA00004323"/>
    </source>
</evidence>
<dbReference type="GO" id="GO:0000139">
    <property type="term" value="C:Golgi membrane"/>
    <property type="evidence" value="ECO:0007669"/>
    <property type="project" value="UniProtKB-SubCell"/>
</dbReference>
<evidence type="ECO:0000256" key="3">
    <source>
        <dbReference type="ARBA" id="ARBA00022490"/>
    </source>
</evidence>
<dbReference type="InterPro" id="IPR038757">
    <property type="entry name" value="BRAP"/>
</dbReference>
<evidence type="ECO:0000313" key="11">
    <source>
        <dbReference type="Proteomes" id="UP000037510"/>
    </source>
</evidence>
<dbReference type="STRING" id="104452.A0A0L7LC29"/>
<gene>
    <name evidence="10" type="ORF">OBRU01_11604</name>
</gene>
<organism evidence="10 11">
    <name type="scientific">Operophtera brumata</name>
    <name type="common">Winter moth</name>
    <name type="synonym">Phalaena brumata</name>
    <dbReference type="NCBI Taxonomy" id="104452"/>
    <lineage>
        <taxon>Eukaryota</taxon>
        <taxon>Metazoa</taxon>
        <taxon>Ecdysozoa</taxon>
        <taxon>Arthropoda</taxon>
        <taxon>Hexapoda</taxon>
        <taxon>Insecta</taxon>
        <taxon>Pterygota</taxon>
        <taxon>Neoptera</taxon>
        <taxon>Endopterygota</taxon>
        <taxon>Lepidoptera</taxon>
        <taxon>Glossata</taxon>
        <taxon>Ditrysia</taxon>
        <taxon>Geometroidea</taxon>
        <taxon>Geometridae</taxon>
        <taxon>Larentiinae</taxon>
        <taxon>Operophtera</taxon>
    </lineage>
</organism>
<proteinExistence type="predicted"/>
<evidence type="ECO:0000256" key="6">
    <source>
        <dbReference type="ARBA" id="ARBA00022989"/>
    </source>
</evidence>
<evidence type="ECO:0000256" key="4">
    <source>
        <dbReference type="ARBA" id="ARBA00022692"/>
    </source>
</evidence>
<accession>A0A0L7LC29</accession>
<comment type="subcellular location">
    <subcellularLocation>
        <location evidence="2">Cytoplasm</location>
    </subcellularLocation>
    <subcellularLocation>
        <location evidence="1">Golgi apparatus membrane</location>
        <topology evidence="1">Single-pass type II membrane protein</topology>
    </subcellularLocation>
</comment>
<evidence type="ECO:0000256" key="5">
    <source>
        <dbReference type="ARBA" id="ARBA00022968"/>
    </source>
</evidence>
<keyword evidence="11" id="KW-1185">Reference proteome</keyword>
<dbReference type="PANTHER" id="PTHR35259">
    <property type="entry name" value="BOMBESIN RECEPTOR-ACTIVATED PROTEIN C6ORF89"/>
    <property type="match status" value="1"/>
</dbReference>
<name>A0A0L7LC29_OPEBR</name>
<evidence type="ECO:0000256" key="9">
    <source>
        <dbReference type="SAM" id="Phobius"/>
    </source>
</evidence>
<comment type="caution">
    <text evidence="10">The sequence shown here is derived from an EMBL/GenBank/DDBJ whole genome shotgun (WGS) entry which is preliminary data.</text>
</comment>
<reference evidence="10 11" key="1">
    <citation type="journal article" date="2015" name="Genome Biol. Evol.">
        <title>The genome of winter moth (Operophtera brumata) provides a genomic perspective on sexual dimorphism and phenology.</title>
        <authorList>
            <person name="Derks M.F."/>
            <person name="Smit S."/>
            <person name="Salis L."/>
            <person name="Schijlen E."/>
            <person name="Bossers A."/>
            <person name="Mateman C."/>
            <person name="Pijl A.S."/>
            <person name="de Ridder D."/>
            <person name="Groenen M.A."/>
            <person name="Visser M.E."/>
            <person name="Megens H.J."/>
        </authorList>
    </citation>
    <scope>NUCLEOTIDE SEQUENCE [LARGE SCALE GENOMIC DNA]</scope>
    <source>
        <strain evidence="10">WM2013NL</strain>
        <tissue evidence="10">Head and thorax</tissue>
    </source>
</reference>
<evidence type="ECO:0000256" key="7">
    <source>
        <dbReference type="ARBA" id="ARBA00023034"/>
    </source>
</evidence>
<protein>
    <submittedName>
        <fullName evidence="10">Uncharacterized protein</fullName>
    </submittedName>
</protein>
<dbReference type="AlphaFoldDB" id="A0A0L7LC29"/>
<evidence type="ECO:0000256" key="8">
    <source>
        <dbReference type="ARBA" id="ARBA00023136"/>
    </source>
</evidence>
<keyword evidence="6 9" id="KW-1133">Transmembrane helix</keyword>
<feature type="transmembrane region" description="Helical" evidence="9">
    <location>
        <begin position="63"/>
        <end position="83"/>
    </location>
</feature>
<keyword evidence="5" id="KW-0735">Signal-anchor</keyword>
<evidence type="ECO:0000256" key="2">
    <source>
        <dbReference type="ARBA" id="ARBA00004496"/>
    </source>
</evidence>
<keyword evidence="4 9" id="KW-0812">Transmembrane</keyword>
<keyword evidence="3" id="KW-0963">Cytoplasm</keyword>
<evidence type="ECO:0000313" key="10">
    <source>
        <dbReference type="EMBL" id="KOB72945.1"/>
    </source>
</evidence>
<dbReference type="Proteomes" id="UP000037510">
    <property type="component" value="Unassembled WGS sequence"/>
</dbReference>
<keyword evidence="7" id="KW-0333">Golgi apparatus</keyword>
<dbReference type="PANTHER" id="PTHR35259:SF1">
    <property type="entry name" value="BOMBESIN RECEPTOR-ACTIVATED PROTEIN C6ORF89"/>
    <property type="match status" value="1"/>
</dbReference>
<sequence length="362" mass="42229">MMPQRGRGDIQEYYNLVRRWRRQCNDEGMSDEEFMELYSETLDSVSASIITPENSNFTRRKKYCTYLALSLAILLIAANYKVLYSSIACNLQDYIYPGLRLLRKFSIPIISLFPSLTGKQITKNNVDNPYDLKILLHFTISALYHETCLINNPFFAVADMDCWPCSTVNNVMEVHKPKPVSEQQSAPFVYKTDQEIVTPIKLKHFYMSKKHVFDKEAAKILTDNKFYSHPTEMILQQESGEKHTYVWEFNNMNVAKILRQLIPRPEIVPKFGQSTERYLIVDTSQEQLQIPDTECNFSFLLSLSGSRTIELNPAEECKHQCKSLKVELKPTYLLWYNWWYWRPIVQPTMGNATFIAHVGSYC</sequence>
<keyword evidence="8 9" id="KW-0472">Membrane</keyword>